<dbReference type="EMBL" id="DPSM01000029">
    <property type="protein sequence ID" value="HCK02676.1"/>
    <property type="molecule type" value="Genomic_DNA"/>
</dbReference>
<feature type="transmembrane region" description="Helical" evidence="1">
    <location>
        <begin position="230"/>
        <end position="248"/>
    </location>
</feature>
<dbReference type="AlphaFoldDB" id="A0A9C7QYI7"/>
<dbReference type="Proteomes" id="UP000262210">
    <property type="component" value="Unassembled WGS sequence"/>
</dbReference>
<feature type="transmembrane region" description="Helical" evidence="1">
    <location>
        <begin position="71"/>
        <end position="90"/>
    </location>
</feature>
<feature type="transmembrane region" description="Helical" evidence="1">
    <location>
        <begin position="359"/>
        <end position="380"/>
    </location>
</feature>
<evidence type="ECO:0000313" key="2">
    <source>
        <dbReference type="EMBL" id="HCK02676.1"/>
    </source>
</evidence>
<evidence type="ECO:0000256" key="1">
    <source>
        <dbReference type="SAM" id="Phobius"/>
    </source>
</evidence>
<comment type="caution">
    <text evidence="2">The sequence shown here is derived from an EMBL/GenBank/DDBJ whole genome shotgun (WGS) entry which is preliminary data.</text>
</comment>
<feature type="transmembrane region" description="Helical" evidence="1">
    <location>
        <begin position="132"/>
        <end position="153"/>
    </location>
</feature>
<evidence type="ECO:0000313" key="3">
    <source>
        <dbReference type="Proteomes" id="UP000262210"/>
    </source>
</evidence>
<proteinExistence type="predicted"/>
<sequence>MKKATMYRKTVFVVFILTLFGFKMSILGQTGDDGGGLLSSIRIDDIVIVLFLISFLLAGGGFGYFLRQKPVFIFMIYISFCIFSSIYNSLFGQVEIASSLLFSLRPLEYFMYIAVGYELARLGFSLDNPFRIYVIYCLILIAAQMAGIIGGFSNFAFNRAIANTGGPWELAAVSALLSCYFFHKRAVVYTTLSATILLLTQSRITLVATIFMLAVGNFKKAIGLFKTRTILLLALLSLFGALSYFLYINVSGDVKKNISVPDVAARVGTFFNKDTLSRLNDIYTYTEAATSQNDYFDKTYGQSLDNILSSSDDGDASAFVRFTRWVTLVKTANNDAISFVIGLGPSYAGKAVDGNYIRLFAETGIIGLILYIVFLFSALINIKDKVIYNYTVILSVTALFIDIFVTHKAMFLFWMLYGYYLRNKEVSARDDFNANGAQDENSLSNTN</sequence>
<keyword evidence="1" id="KW-0812">Transmembrane</keyword>
<reference evidence="2 3" key="1">
    <citation type="journal article" date="2018" name="Nat. Biotechnol.">
        <title>A standardized bacterial taxonomy based on genome phylogeny substantially revises the tree of life.</title>
        <authorList>
            <person name="Parks D.H."/>
            <person name="Chuvochina M."/>
            <person name="Waite D.W."/>
            <person name="Rinke C."/>
            <person name="Skarshewski A."/>
            <person name="Chaumeil P.A."/>
            <person name="Hugenholtz P."/>
        </authorList>
    </citation>
    <scope>NUCLEOTIDE SEQUENCE [LARGE SCALE GENOMIC DNA]</scope>
    <source>
        <strain evidence="2">UBA11264</strain>
    </source>
</reference>
<feature type="transmembrane region" description="Helical" evidence="1">
    <location>
        <begin position="386"/>
        <end position="405"/>
    </location>
</feature>
<evidence type="ECO:0008006" key="4">
    <source>
        <dbReference type="Google" id="ProtNLM"/>
    </source>
</evidence>
<name>A0A9C7QYI7_9GAMM</name>
<feature type="transmembrane region" description="Helical" evidence="1">
    <location>
        <begin position="194"/>
        <end position="218"/>
    </location>
</feature>
<keyword evidence="1" id="KW-1133">Transmembrane helix</keyword>
<protein>
    <recommendedName>
        <fullName evidence="4">O-Antigen ligase</fullName>
    </recommendedName>
</protein>
<feature type="transmembrane region" description="Helical" evidence="1">
    <location>
        <begin position="46"/>
        <end position="66"/>
    </location>
</feature>
<keyword evidence="1" id="KW-0472">Membrane</keyword>
<gene>
    <name evidence="2" type="ORF">DHV72_22000</name>
</gene>
<accession>A0A9C7QYI7</accession>
<organism evidence="2 3">
    <name type="scientific">Serratia grimesii</name>
    <dbReference type="NCBI Taxonomy" id="82995"/>
    <lineage>
        <taxon>Bacteria</taxon>
        <taxon>Pseudomonadati</taxon>
        <taxon>Pseudomonadota</taxon>
        <taxon>Gammaproteobacteria</taxon>
        <taxon>Enterobacterales</taxon>
        <taxon>Yersiniaceae</taxon>
        <taxon>Serratia</taxon>
    </lineage>
</organism>